<evidence type="ECO:0000313" key="1">
    <source>
        <dbReference type="EMBL" id="SFV56434.1"/>
    </source>
</evidence>
<protein>
    <submittedName>
        <fullName evidence="1">Uncharacterized protein</fullName>
    </submittedName>
</protein>
<sequence>MLNGVIDYRLELENSEIYTFSGNRTAMNKHGEILFFLQDTISKLDPISGKITVQNKYVKEDNKRRGYTGELIIDKNDVYFIYYQVLYKASDI</sequence>
<accession>A0A1W1BSG8</accession>
<gene>
    <name evidence="1" type="ORF">MNB_SM-4-886</name>
</gene>
<proteinExistence type="predicted"/>
<organism evidence="1">
    <name type="scientific">hydrothermal vent metagenome</name>
    <dbReference type="NCBI Taxonomy" id="652676"/>
    <lineage>
        <taxon>unclassified sequences</taxon>
        <taxon>metagenomes</taxon>
        <taxon>ecological metagenomes</taxon>
    </lineage>
</organism>
<name>A0A1W1BSG8_9ZZZZ</name>
<dbReference type="AlphaFoldDB" id="A0A1W1BSG8"/>
<reference evidence="1" key="1">
    <citation type="submission" date="2016-10" db="EMBL/GenBank/DDBJ databases">
        <authorList>
            <person name="de Groot N.N."/>
        </authorList>
    </citation>
    <scope>NUCLEOTIDE SEQUENCE</scope>
</reference>
<dbReference type="EMBL" id="FPHF01000034">
    <property type="protein sequence ID" value="SFV56434.1"/>
    <property type="molecule type" value="Genomic_DNA"/>
</dbReference>